<organism evidence="2 3">
    <name type="scientific">Streptomyces chengmaiensis</name>
    <dbReference type="NCBI Taxonomy" id="3040919"/>
    <lineage>
        <taxon>Bacteria</taxon>
        <taxon>Bacillati</taxon>
        <taxon>Actinomycetota</taxon>
        <taxon>Actinomycetes</taxon>
        <taxon>Kitasatosporales</taxon>
        <taxon>Streptomycetaceae</taxon>
        <taxon>Streptomyces</taxon>
    </lineage>
</organism>
<accession>A0ABT6HN08</accession>
<feature type="region of interest" description="Disordered" evidence="1">
    <location>
        <begin position="110"/>
        <end position="141"/>
    </location>
</feature>
<keyword evidence="3" id="KW-1185">Reference proteome</keyword>
<dbReference type="RefSeq" id="WP_279928518.1">
    <property type="nucleotide sequence ID" value="NZ_JARWBG010000015.1"/>
</dbReference>
<reference evidence="2 3" key="1">
    <citation type="submission" date="2023-04" db="EMBL/GenBank/DDBJ databases">
        <title>Streptomyces chengmaiensis sp. nov. isolated from the stem of mangrove plant in Hainan.</title>
        <authorList>
            <person name="Huang X."/>
            <person name="Zhou S."/>
            <person name="Chu X."/>
            <person name="Xie Y."/>
            <person name="Lin Y."/>
        </authorList>
    </citation>
    <scope>NUCLEOTIDE SEQUENCE [LARGE SCALE GENOMIC DNA]</scope>
    <source>
        <strain evidence="2 3">HNM0663</strain>
    </source>
</reference>
<sequence>MTVIAAPITDLFLTDAASAAIARAVTAPELRGVAAQLPELEWCPFCSYDETSEPGLPRDIVKCTVEPALPPEDWEPGWGQGPLYEVTYLSCGHTLAELCESAASRSAHRKDLPYVPPDTLTEPGAPLHRAGRRRLHPPDRP</sequence>
<name>A0ABT6HN08_9ACTN</name>
<comment type="caution">
    <text evidence="2">The sequence shown here is derived from an EMBL/GenBank/DDBJ whole genome shotgun (WGS) entry which is preliminary data.</text>
</comment>
<dbReference type="EMBL" id="JARWBG010000015">
    <property type="protein sequence ID" value="MDH2390097.1"/>
    <property type="molecule type" value="Genomic_DNA"/>
</dbReference>
<proteinExistence type="predicted"/>
<evidence type="ECO:0000313" key="3">
    <source>
        <dbReference type="Proteomes" id="UP001223144"/>
    </source>
</evidence>
<gene>
    <name evidence="2" type="ORF">QCN29_15110</name>
</gene>
<dbReference type="Proteomes" id="UP001223144">
    <property type="component" value="Unassembled WGS sequence"/>
</dbReference>
<evidence type="ECO:0000256" key="1">
    <source>
        <dbReference type="SAM" id="MobiDB-lite"/>
    </source>
</evidence>
<evidence type="ECO:0000313" key="2">
    <source>
        <dbReference type="EMBL" id="MDH2390097.1"/>
    </source>
</evidence>
<protein>
    <submittedName>
        <fullName evidence="2">Uncharacterized protein</fullName>
    </submittedName>
</protein>